<gene>
    <name evidence="5" type="ORF">OEG82_24165</name>
</gene>
<name>A0ABT3YMG4_9HYPH</name>
<dbReference type="InterPro" id="IPR015813">
    <property type="entry name" value="Pyrv/PenolPyrv_kinase-like_dom"/>
</dbReference>
<dbReference type="PANTHER" id="PTHR30502">
    <property type="entry name" value="2-KETO-3-DEOXY-L-RHAMNONATE ALDOLASE"/>
    <property type="match status" value="1"/>
</dbReference>
<reference evidence="5" key="1">
    <citation type="submission" date="2022-10" db="EMBL/GenBank/DDBJ databases">
        <title>Hoeflea sp. J2-29, isolated from marine algae.</title>
        <authorList>
            <person name="Kristyanto S."/>
            <person name="Kim J.M."/>
            <person name="Jeon C.O."/>
        </authorList>
    </citation>
    <scope>NUCLEOTIDE SEQUENCE</scope>
    <source>
        <strain evidence="5">J2-29</strain>
    </source>
</reference>
<keyword evidence="3 5" id="KW-0456">Lyase</keyword>
<evidence type="ECO:0000259" key="4">
    <source>
        <dbReference type="Pfam" id="PF03328"/>
    </source>
</evidence>
<evidence type="ECO:0000256" key="2">
    <source>
        <dbReference type="ARBA" id="ARBA00022723"/>
    </source>
</evidence>
<dbReference type="Pfam" id="PF03328">
    <property type="entry name" value="HpcH_HpaI"/>
    <property type="match status" value="1"/>
</dbReference>
<dbReference type="InterPro" id="IPR040442">
    <property type="entry name" value="Pyrv_kinase-like_dom_sf"/>
</dbReference>
<dbReference type="GO" id="GO:0016829">
    <property type="term" value="F:lyase activity"/>
    <property type="evidence" value="ECO:0007669"/>
    <property type="project" value="UniProtKB-KW"/>
</dbReference>
<protein>
    <submittedName>
        <fullName evidence="5">Aldolase/citrate lyase family protein</fullName>
    </submittedName>
</protein>
<dbReference type="EMBL" id="JAOVZQ010000002">
    <property type="protein sequence ID" value="MCY0097072.1"/>
    <property type="molecule type" value="Genomic_DNA"/>
</dbReference>
<comment type="similarity">
    <text evidence="1">Belongs to the HpcH/HpaI aldolase family.</text>
</comment>
<dbReference type="RefSeq" id="WP_267615161.1">
    <property type="nucleotide sequence ID" value="NZ_JAOVZQ010000002.1"/>
</dbReference>
<evidence type="ECO:0000313" key="5">
    <source>
        <dbReference type="EMBL" id="MCY0097072.1"/>
    </source>
</evidence>
<organism evidence="5 6">
    <name type="scientific">Hoeflea ulvae</name>
    <dbReference type="NCBI Taxonomy" id="2983764"/>
    <lineage>
        <taxon>Bacteria</taxon>
        <taxon>Pseudomonadati</taxon>
        <taxon>Pseudomonadota</taxon>
        <taxon>Alphaproteobacteria</taxon>
        <taxon>Hyphomicrobiales</taxon>
        <taxon>Rhizobiaceae</taxon>
        <taxon>Hoeflea</taxon>
    </lineage>
</organism>
<evidence type="ECO:0000256" key="1">
    <source>
        <dbReference type="ARBA" id="ARBA00005568"/>
    </source>
</evidence>
<feature type="domain" description="HpcH/HpaI aldolase/citrate lyase" evidence="4">
    <location>
        <begin position="22"/>
        <end position="238"/>
    </location>
</feature>
<keyword evidence="6" id="KW-1185">Reference proteome</keyword>
<evidence type="ECO:0000256" key="3">
    <source>
        <dbReference type="ARBA" id="ARBA00023239"/>
    </source>
</evidence>
<dbReference type="InterPro" id="IPR050251">
    <property type="entry name" value="HpcH-HpaI_aldolase"/>
</dbReference>
<dbReference type="PANTHER" id="PTHR30502:SF0">
    <property type="entry name" value="PHOSPHOENOLPYRUVATE CARBOXYLASE FAMILY PROTEIN"/>
    <property type="match status" value="1"/>
</dbReference>
<evidence type="ECO:0000313" key="6">
    <source>
        <dbReference type="Proteomes" id="UP001081283"/>
    </source>
</evidence>
<keyword evidence="2" id="KW-0479">Metal-binding</keyword>
<accession>A0ABT3YMG4</accession>
<dbReference type="Proteomes" id="UP001081283">
    <property type="component" value="Unassembled WGS sequence"/>
</dbReference>
<dbReference type="InterPro" id="IPR005000">
    <property type="entry name" value="Aldolase/citrate-lyase_domain"/>
</dbReference>
<dbReference type="SUPFAM" id="SSF51621">
    <property type="entry name" value="Phosphoenolpyruvate/pyruvate domain"/>
    <property type="match status" value="1"/>
</dbReference>
<dbReference type="Gene3D" id="3.20.20.60">
    <property type="entry name" value="Phosphoenolpyruvate-binding domains"/>
    <property type="match status" value="1"/>
</dbReference>
<sequence length="259" mass="27304">MTQSVNSLHRIWADGQCAINGWIAAPSAITAQAMAAAEWDSLTVDLQHGTADYHDLLTLLPIIEASGSSPMVRVPWLDEAIIMRVLDAGAMGVIAPMIETADQAARLVKACRYPPEGGRSFGPVRARLAWPGEYSVASANASVLAFAMIETRAAVEALDEIIAVPGLSGIYIGPSDLALSYGHPARFDPEVEELVELIALIRRKTSEAGIRCGLHCGTSAYAVKAAGWGMDLVTVGSDARFVEAGAVDATKSFRAGLKG</sequence>
<proteinExistence type="inferred from homology"/>
<comment type="caution">
    <text evidence="5">The sequence shown here is derived from an EMBL/GenBank/DDBJ whole genome shotgun (WGS) entry which is preliminary data.</text>
</comment>